<dbReference type="NCBIfam" id="TIGR00254">
    <property type="entry name" value="GGDEF"/>
    <property type="match status" value="1"/>
</dbReference>
<evidence type="ECO:0000256" key="2">
    <source>
        <dbReference type="ARBA" id="ARBA00034247"/>
    </source>
</evidence>
<feature type="transmembrane region" description="Helical" evidence="3">
    <location>
        <begin position="92"/>
        <end position="111"/>
    </location>
</feature>
<evidence type="ECO:0000259" key="4">
    <source>
        <dbReference type="PROSITE" id="PS50887"/>
    </source>
</evidence>
<dbReference type="EMBL" id="PVBR01000006">
    <property type="protein sequence ID" value="PRD43517.1"/>
    <property type="molecule type" value="Genomic_DNA"/>
</dbReference>
<keyword evidence="3" id="KW-0472">Membrane</keyword>
<keyword evidence="3" id="KW-0812">Transmembrane</keyword>
<sequence length="410" mass="44268">MEESANTVIMSMAGSGFLVALASAYIGIWCLDRSRQALLVFAAMCVAVLLGEAIWLGSSDHGKAAVLVRSGLYTLGVALLCEGILRRSSRSVHPIAAPGFVVIVLLLIWYSIYAVEEPTFRNFVQSAAYSAALSATWWQVRAAPRSRFVEGLLFCLLALFCFAFFLNAALSTGDLLQVQSAHGHRSLHEVVHIAIVIIGISLAATILAATVIEIIETLRYERDFDLLTGVFNRRGFDTYAATVFSREVVTGLVLFDLDHFKQINDRYGHGVGDEVLGRVGAVLRGATYGRNAIGRIGGEEFAVLLVDCDEGEVLKFAERLRISIAEISVEVGFMHINVTASLGVAARKQGDSLRTMIGRADARLYAAKSWGRNRSVSFESPMHSATNVAAAIPSLCDGPKVSSTNQAGYA</sequence>
<dbReference type="GO" id="GO:0043709">
    <property type="term" value="P:cell adhesion involved in single-species biofilm formation"/>
    <property type="evidence" value="ECO:0007669"/>
    <property type="project" value="TreeGrafter"/>
</dbReference>
<dbReference type="PANTHER" id="PTHR45138">
    <property type="entry name" value="REGULATORY COMPONENTS OF SENSORY TRANSDUCTION SYSTEM"/>
    <property type="match status" value="1"/>
</dbReference>
<dbReference type="GO" id="GO:0005886">
    <property type="term" value="C:plasma membrane"/>
    <property type="evidence" value="ECO:0007669"/>
    <property type="project" value="TreeGrafter"/>
</dbReference>
<organism evidence="5 6">
    <name type="scientific">Phyllobacterium phragmitis</name>
    <dbReference type="NCBI Taxonomy" id="2670329"/>
    <lineage>
        <taxon>Bacteria</taxon>
        <taxon>Pseudomonadati</taxon>
        <taxon>Pseudomonadota</taxon>
        <taxon>Alphaproteobacteria</taxon>
        <taxon>Hyphomicrobiales</taxon>
        <taxon>Phyllobacteriaceae</taxon>
        <taxon>Phyllobacterium</taxon>
    </lineage>
</organism>
<dbReference type="SUPFAM" id="SSF55073">
    <property type="entry name" value="Nucleotide cyclase"/>
    <property type="match status" value="1"/>
</dbReference>
<feature type="transmembrane region" description="Helical" evidence="3">
    <location>
        <begin position="38"/>
        <end position="58"/>
    </location>
</feature>
<dbReference type="InterPro" id="IPR050469">
    <property type="entry name" value="Diguanylate_Cyclase"/>
</dbReference>
<evidence type="ECO:0000313" key="6">
    <source>
        <dbReference type="Proteomes" id="UP000239434"/>
    </source>
</evidence>
<dbReference type="CDD" id="cd01949">
    <property type="entry name" value="GGDEF"/>
    <property type="match status" value="1"/>
</dbReference>
<gene>
    <name evidence="5" type="ORF">C5748_09590</name>
</gene>
<dbReference type="AlphaFoldDB" id="A0A2S9ISL7"/>
<dbReference type="InterPro" id="IPR029787">
    <property type="entry name" value="Nucleotide_cyclase"/>
</dbReference>
<evidence type="ECO:0000256" key="3">
    <source>
        <dbReference type="SAM" id="Phobius"/>
    </source>
</evidence>
<feature type="domain" description="GGDEF" evidence="4">
    <location>
        <begin position="248"/>
        <end position="380"/>
    </location>
</feature>
<comment type="catalytic activity">
    <reaction evidence="2">
        <text>2 GTP = 3',3'-c-di-GMP + 2 diphosphate</text>
        <dbReference type="Rhea" id="RHEA:24898"/>
        <dbReference type="ChEBI" id="CHEBI:33019"/>
        <dbReference type="ChEBI" id="CHEBI:37565"/>
        <dbReference type="ChEBI" id="CHEBI:58805"/>
        <dbReference type="EC" id="2.7.7.65"/>
    </reaction>
</comment>
<dbReference type="PROSITE" id="PS50887">
    <property type="entry name" value="GGDEF"/>
    <property type="match status" value="1"/>
</dbReference>
<name>A0A2S9ISL7_9HYPH</name>
<dbReference type="PANTHER" id="PTHR45138:SF9">
    <property type="entry name" value="DIGUANYLATE CYCLASE DGCM-RELATED"/>
    <property type="match status" value="1"/>
</dbReference>
<dbReference type="GO" id="GO:0052621">
    <property type="term" value="F:diguanylate cyclase activity"/>
    <property type="evidence" value="ECO:0007669"/>
    <property type="project" value="UniProtKB-EC"/>
</dbReference>
<dbReference type="Gene3D" id="3.30.70.270">
    <property type="match status" value="1"/>
</dbReference>
<dbReference type="FunFam" id="3.30.70.270:FF:000001">
    <property type="entry name" value="Diguanylate cyclase domain protein"/>
    <property type="match status" value="1"/>
</dbReference>
<evidence type="ECO:0000313" key="5">
    <source>
        <dbReference type="EMBL" id="PRD43517.1"/>
    </source>
</evidence>
<comment type="caution">
    <text evidence="5">The sequence shown here is derived from an EMBL/GenBank/DDBJ whole genome shotgun (WGS) entry which is preliminary data.</text>
</comment>
<proteinExistence type="predicted"/>
<protein>
    <recommendedName>
        <fullName evidence="1">diguanylate cyclase</fullName>
        <ecNumber evidence="1">2.7.7.65</ecNumber>
    </recommendedName>
</protein>
<feature type="transmembrane region" description="Helical" evidence="3">
    <location>
        <begin position="152"/>
        <end position="170"/>
    </location>
</feature>
<keyword evidence="3" id="KW-1133">Transmembrane helix</keyword>
<dbReference type="SMART" id="SM00267">
    <property type="entry name" value="GGDEF"/>
    <property type="match status" value="1"/>
</dbReference>
<dbReference type="RefSeq" id="WP_105741729.1">
    <property type="nucleotide sequence ID" value="NZ_PVBR01000006.1"/>
</dbReference>
<dbReference type="InterPro" id="IPR043128">
    <property type="entry name" value="Rev_trsase/Diguanyl_cyclase"/>
</dbReference>
<feature type="transmembrane region" description="Helical" evidence="3">
    <location>
        <begin position="64"/>
        <end position="85"/>
    </location>
</feature>
<dbReference type="InterPro" id="IPR000160">
    <property type="entry name" value="GGDEF_dom"/>
</dbReference>
<feature type="transmembrane region" description="Helical" evidence="3">
    <location>
        <begin position="190"/>
        <end position="212"/>
    </location>
</feature>
<dbReference type="EC" id="2.7.7.65" evidence="1"/>
<dbReference type="Proteomes" id="UP000239434">
    <property type="component" value="Unassembled WGS sequence"/>
</dbReference>
<feature type="transmembrane region" description="Helical" evidence="3">
    <location>
        <begin position="12"/>
        <end position="31"/>
    </location>
</feature>
<reference evidence="5 6" key="1">
    <citation type="submission" date="2018-02" db="EMBL/GenBank/DDBJ databases">
        <title>The draft genome of Phyllobacterium sp. 1N-3.</title>
        <authorList>
            <person name="Liu L."/>
            <person name="Li L."/>
            <person name="Zhang X."/>
            <person name="Wang T."/>
            <person name="Liang L."/>
        </authorList>
    </citation>
    <scope>NUCLEOTIDE SEQUENCE [LARGE SCALE GENOMIC DNA]</scope>
    <source>
        <strain evidence="5 6">1N-3</strain>
    </source>
</reference>
<evidence type="ECO:0000256" key="1">
    <source>
        <dbReference type="ARBA" id="ARBA00012528"/>
    </source>
</evidence>
<keyword evidence="6" id="KW-1185">Reference proteome</keyword>
<dbReference type="Pfam" id="PF00990">
    <property type="entry name" value="GGDEF"/>
    <property type="match status" value="1"/>
</dbReference>
<dbReference type="GO" id="GO:1902201">
    <property type="term" value="P:negative regulation of bacterial-type flagellum-dependent cell motility"/>
    <property type="evidence" value="ECO:0007669"/>
    <property type="project" value="TreeGrafter"/>
</dbReference>
<accession>A0A2S9ISL7</accession>